<proteinExistence type="predicted"/>
<accession>A0ABD5RMN2</accession>
<evidence type="ECO:0000313" key="1">
    <source>
        <dbReference type="EMBL" id="MFC5971579.1"/>
    </source>
</evidence>
<dbReference type="AlphaFoldDB" id="A0ABD5RMN2"/>
<reference evidence="1 2" key="1">
    <citation type="journal article" date="2019" name="Int. J. Syst. Evol. Microbiol.">
        <title>The Global Catalogue of Microorganisms (GCM) 10K type strain sequencing project: providing services to taxonomists for standard genome sequencing and annotation.</title>
        <authorList>
            <consortium name="The Broad Institute Genomics Platform"/>
            <consortium name="The Broad Institute Genome Sequencing Center for Infectious Disease"/>
            <person name="Wu L."/>
            <person name="Ma J."/>
        </authorList>
    </citation>
    <scope>NUCLEOTIDE SEQUENCE [LARGE SCALE GENOMIC DNA]</scope>
    <source>
        <strain evidence="1 2">CGMCC 1.12543</strain>
    </source>
</reference>
<dbReference type="Proteomes" id="UP001596099">
    <property type="component" value="Unassembled WGS sequence"/>
</dbReference>
<gene>
    <name evidence="1" type="ORF">ACFPYI_09575</name>
</gene>
<keyword evidence="2" id="KW-1185">Reference proteome</keyword>
<dbReference type="Pfam" id="PF23367">
    <property type="entry name" value="DUF7091"/>
    <property type="match status" value="1"/>
</dbReference>
<organism evidence="1 2">
    <name type="scientific">Halomarina salina</name>
    <dbReference type="NCBI Taxonomy" id="1872699"/>
    <lineage>
        <taxon>Archaea</taxon>
        <taxon>Methanobacteriati</taxon>
        <taxon>Methanobacteriota</taxon>
        <taxon>Stenosarchaea group</taxon>
        <taxon>Halobacteria</taxon>
        <taxon>Halobacteriales</taxon>
        <taxon>Natronomonadaceae</taxon>
        <taxon>Halomarina</taxon>
    </lineage>
</organism>
<comment type="caution">
    <text evidence="1">The sequence shown here is derived from an EMBL/GenBank/DDBJ whole genome shotgun (WGS) entry which is preliminary data.</text>
</comment>
<dbReference type="InterPro" id="IPR055517">
    <property type="entry name" value="DUF7091"/>
</dbReference>
<sequence length="103" mass="11637">MSNRRRLERILRSKFREAGRQVGAAKHAYDTARQATAADLDVDDDGKVRIVCRRYAEKRAVDLDRGSRPDCFDPDHQDCVGCVEDIREGRIQTWGQGEDGDSG</sequence>
<dbReference type="RefSeq" id="WP_247414470.1">
    <property type="nucleotide sequence ID" value="NZ_JALLGW010000001.1"/>
</dbReference>
<dbReference type="EMBL" id="JBHSQH010000001">
    <property type="protein sequence ID" value="MFC5971579.1"/>
    <property type="molecule type" value="Genomic_DNA"/>
</dbReference>
<evidence type="ECO:0000313" key="2">
    <source>
        <dbReference type="Proteomes" id="UP001596099"/>
    </source>
</evidence>
<name>A0ABD5RMN2_9EURY</name>
<protein>
    <submittedName>
        <fullName evidence="1">Uncharacterized protein</fullName>
    </submittedName>
</protein>